<feature type="domain" description="Beta-lactamase-related" evidence="3">
    <location>
        <begin position="49"/>
        <end position="363"/>
    </location>
</feature>
<dbReference type="PANTHER" id="PTHR43283:SF17">
    <property type="entry name" value="(LOVD), PUTATIVE (AFU_ORTHOLOGUE AFUA_5G00920)-RELATED"/>
    <property type="match status" value="1"/>
</dbReference>
<name>A0A4S8LS25_DENBC</name>
<protein>
    <submittedName>
        <fullName evidence="4">Putative penicillin-binding protein</fullName>
    </submittedName>
</protein>
<dbReference type="Gene3D" id="3.40.710.10">
    <property type="entry name" value="DD-peptidase/beta-lactamase superfamily"/>
    <property type="match status" value="1"/>
</dbReference>
<organism evidence="4 5">
    <name type="scientific">Dendrothele bispora (strain CBS 962.96)</name>
    <dbReference type="NCBI Taxonomy" id="1314807"/>
    <lineage>
        <taxon>Eukaryota</taxon>
        <taxon>Fungi</taxon>
        <taxon>Dikarya</taxon>
        <taxon>Basidiomycota</taxon>
        <taxon>Agaricomycotina</taxon>
        <taxon>Agaricomycetes</taxon>
        <taxon>Agaricomycetidae</taxon>
        <taxon>Agaricales</taxon>
        <taxon>Agaricales incertae sedis</taxon>
        <taxon>Dendrothele</taxon>
    </lineage>
</organism>
<dbReference type="InterPro" id="IPR001466">
    <property type="entry name" value="Beta-lactam-related"/>
</dbReference>
<dbReference type="GO" id="GO:0016787">
    <property type="term" value="F:hydrolase activity"/>
    <property type="evidence" value="ECO:0007669"/>
    <property type="project" value="UniProtKB-KW"/>
</dbReference>
<evidence type="ECO:0000256" key="2">
    <source>
        <dbReference type="ARBA" id="ARBA00022801"/>
    </source>
</evidence>
<dbReference type="InterPro" id="IPR012338">
    <property type="entry name" value="Beta-lactam/transpept-like"/>
</dbReference>
<proteinExistence type="inferred from homology"/>
<evidence type="ECO:0000313" key="4">
    <source>
        <dbReference type="EMBL" id="THU92257.1"/>
    </source>
</evidence>
<keyword evidence="5" id="KW-1185">Reference proteome</keyword>
<accession>A0A4S8LS25</accession>
<dbReference type="AlphaFoldDB" id="A0A4S8LS25"/>
<evidence type="ECO:0000313" key="5">
    <source>
        <dbReference type="Proteomes" id="UP000297245"/>
    </source>
</evidence>
<dbReference type="SUPFAM" id="SSF56601">
    <property type="entry name" value="beta-lactamase/transpeptidase-like"/>
    <property type="match status" value="1"/>
</dbReference>
<dbReference type="PANTHER" id="PTHR43283">
    <property type="entry name" value="BETA-LACTAMASE-RELATED"/>
    <property type="match status" value="1"/>
</dbReference>
<evidence type="ECO:0000259" key="3">
    <source>
        <dbReference type="Pfam" id="PF00144"/>
    </source>
</evidence>
<sequence length="390" mass="43882">MNSFRTELATATGESGREKQNVAATVIIAGNKSGENLQVLGPLIQEAHGFKTLAKNSTPIDLNTTFWVASCTKLMTTIAALQLVEQGLIDLDEDITRVLHEWKNPMVLTGFDDNGKPMTRPAKNKMTLRHLLTHSAGLGYDFLTPAIQKWKSVFTLLFEPGEGWEYSYSLEWVGVVVERLSGHGRLGDYMSKYIWGPLGMNSTTFRLNEREDVRSHLLEMLSRDERGHLKICTECWDAYIYDFDLGGGGVYTSATDYAKLLAALLRNDGTLLKKETVDLMFTPQLPDTKYMIEYMKANPTQYTLLSALPFDADWNWGLGGMLRMKDAVGKRKALSLHWGGLPNLSWWIDRSSEVFGLYATQIVPFGDIPSTDLFSRFEETVYTEMASNKI</sequence>
<reference evidence="4 5" key="1">
    <citation type="journal article" date="2019" name="Nat. Ecol. Evol.">
        <title>Megaphylogeny resolves global patterns of mushroom evolution.</title>
        <authorList>
            <person name="Varga T."/>
            <person name="Krizsan K."/>
            <person name="Foldi C."/>
            <person name="Dima B."/>
            <person name="Sanchez-Garcia M."/>
            <person name="Sanchez-Ramirez S."/>
            <person name="Szollosi G.J."/>
            <person name="Szarkandi J.G."/>
            <person name="Papp V."/>
            <person name="Albert L."/>
            <person name="Andreopoulos W."/>
            <person name="Angelini C."/>
            <person name="Antonin V."/>
            <person name="Barry K.W."/>
            <person name="Bougher N.L."/>
            <person name="Buchanan P."/>
            <person name="Buyck B."/>
            <person name="Bense V."/>
            <person name="Catcheside P."/>
            <person name="Chovatia M."/>
            <person name="Cooper J."/>
            <person name="Damon W."/>
            <person name="Desjardin D."/>
            <person name="Finy P."/>
            <person name="Geml J."/>
            <person name="Haridas S."/>
            <person name="Hughes K."/>
            <person name="Justo A."/>
            <person name="Karasinski D."/>
            <person name="Kautmanova I."/>
            <person name="Kiss B."/>
            <person name="Kocsube S."/>
            <person name="Kotiranta H."/>
            <person name="LaButti K.M."/>
            <person name="Lechner B.E."/>
            <person name="Liimatainen K."/>
            <person name="Lipzen A."/>
            <person name="Lukacs Z."/>
            <person name="Mihaltcheva S."/>
            <person name="Morgado L.N."/>
            <person name="Niskanen T."/>
            <person name="Noordeloos M.E."/>
            <person name="Ohm R.A."/>
            <person name="Ortiz-Santana B."/>
            <person name="Ovrebo C."/>
            <person name="Racz N."/>
            <person name="Riley R."/>
            <person name="Savchenko A."/>
            <person name="Shiryaev A."/>
            <person name="Soop K."/>
            <person name="Spirin V."/>
            <person name="Szebenyi C."/>
            <person name="Tomsovsky M."/>
            <person name="Tulloss R.E."/>
            <person name="Uehling J."/>
            <person name="Grigoriev I.V."/>
            <person name="Vagvolgyi C."/>
            <person name="Papp T."/>
            <person name="Martin F.M."/>
            <person name="Miettinen O."/>
            <person name="Hibbett D.S."/>
            <person name="Nagy L.G."/>
        </authorList>
    </citation>
    <scope>NUCLEOTIDE SEQUENCE [LARGE SCALE GENOMIC DNA]</scope>
    <source>
        <strain evidence="4 5">CBS 962.96</strain>
    </source>
</reference>
<evidence type="ECO:0000256" key="1">
    <source>
        <dbReference type="ARBA" id="ARBA00009009"/>
    </source>
</evidence>
<dbReference type="EMBL" id="ML179284">
    <property type="protein sequence ID" value="THU92257.1"/>
    <property type="molecule type" value="Genomic_DNA"/>
</dbReference>
<keyword evidence="2" id="KW-0378">Hydrolase</keyword>
<dbReference type="Proteomes" id="UP000297245">
    <property type="component" value="Unassembled WGS sequence"/>
</dbReference>
<gene>
    <name evidence="4" type="ORF">K435DRAFT_820527</name>
</gene>
<dbReference type="OrthoDB" id="428260at2759"/>
<comment type="similarity">
    <text evidence="1">Belongs to the class-A beta-lactamase family.</text>
</comment>
<dbReference type="InterPro" id="IPR050789">
    <property type="entry name" value="Diverse_Enzym_Activities"/>
</dbReference>
<dbReference type="Pfam" id="PF00144">
    <property type="entry name" value="Beta-lactamase"/>
    <property type="match status" value="1"/>
</dbReference>